<keyword evidence="1" id="KW-0472">Membrane</keyword>
<sequence>VPSDNSFASVPPTSYNGWKEYSLRTTQLSALYLQAEVSSVSARRCRSSDEVLSNRLPRTSSPMEKDPEGRRLQGILIMPGRMHSKNRSTSCARGFATTIISSIIAYVFPCDISRIIRCFISSCLSRGKSIFFSGNGAALVALYVLSYYRYVFGAMDELSQQYSKGLLGRQSVARANDFNLAPRDNVLVLVYGSINKLLKSFFQEKSLPPVENAVCADMS</sequence>
<evidence type="ECO:0000256" key="1">
    <source>
        <dbReference type="SAM" id="Phobius"/>
    </source>
</evidence>
<proteinExistence type="predicted"/>
<dbReference type="EMBL" id="KL363215">
    <property type="protein sequence ID" value="KFD53635.1"/>
    <property type="molecule type" value="Genomic_DNA"/>
</dbReference>
<evidence type="ECO:0000313" key="3">
    <source>
        <dbReference type="Proteomes" id="UP000030764"/>
    </source>
</evidence>
<feature type="non-terminal residue" evidence="2">
    <location>
        <position position="1"/>
    </location>
</feature>
<keyword evidence="1" id="KW-1133">Transmembrane helix</keyword>
<dbReference type="Proteomes" id="UP000030764">
    <property type="component" value="Unassembled WGS sequence"/>
</dbReference>
<feature type="non-terminal residue" evidence="2">
    <location>
        <position position="219"/>
    </location>
</feature>
<gene>
    <name evidence="2" type="ORF">M513_05551</name>
</gene>
<dbReference type="AlphaFoldDB" id="A0A085M8T9"/>
<feature type="transmembrane region" description="Helical" evidence="1">
    <location>
        <begin position="129"/>
        <end position="148"/>
    </location>
</feature>
<reference evidence="2 3" key="1">
    <citation type="journal article" date="2014" name="Nat. Genet.">
        <title>Genome and transcriptome of the porcine whipworm Trichuris suis.</title>
        <authorList>
            <person name="Jex A.R."/>
            <person name="Nejsum P."/>
            <person name="Schwarz E.M."/>
            <person name="Hu L."/>
            <person name="Young N.D."/>
            <person name="Hall R.S."/>
            <person name="Korhonen P.K."/>
            <person name="Liao S."/>
            <person name="Thamsborg S."/>
            <person name="Xia J."/>
            <person name="Xu P."/>
            <person name="Wang S."/>
            <person name="Scheerlinck J.P."/>
            <person name="Hofmann A."/>
            <person name="Sternberg P.W."/>
            <person name="Wang J."/>
            <person name="Gasser R.B."/>
        </authorList>
    </citation>
    <scope>NUCLEOTIDE SEQUENCE [LARGE SCALE GENOMIC DNA]</scope>
    <source>
        <strain evidence="2">DCEP-RM93M</strain>
    </source>
</reference>
<keyword evidence="3" id="KW-1185">Reference proteome</keyword>
<keyword evidence="1" id="KW-0812">Transmembrane</keyword>
<feature type="transmembrane region" description="Helical" evidence="1">
    <location>
        <begin position="91"/>
        <end position="109"/>
    </location>
</feature>
<name>A0A085M8T9_9BILA</name>
<accession>A0A085M8T9</accession>
<evidence type="ECO:0000313" key="2">
    <source>
        <dbReference type="EMBL" id="KFD53635.1"/>
    </source>
</evidence>
<protein>
    <submittedName>
        <fullName evidence="2">Uncharacterized protein</fullName>
    </submittedName>
</protein>
<organism evidence="2 3">
    <name type="scientific">Trichuris suis</name>
    <name type="common">pig whipworm</name>
    <dbReference type="NCBI Taxonomy" id="68888"/>
    <lineage>
        <taxon>Eukaryota</taxon>
        <taxon>Metazoa</taxon>
        <taxon>Ecdysozoa</taxon>
        <taxon>Nematoda</taxon>
        <taxon>Enoplea</taxon>
        <taxon>Dorylaimia</taxon>
        <taxon>Trichinellida</taxon>
        <taxon>Trichuridae</taxon>
        <taxon>Trichuris</taxon>
    </lineage>
</organism>